<keyword evidence="2" id="KW-1133">Transmembrane helix</keyword>
<dbReference type="EMBL" id="NEVM01000001">
    <property type="protein sequence ID" value="OZI38653.1"/>
    <property type="molecule type" value="Genomic_DNA"/>
</dbReference>
<feature type="region of interest" description="Disordered" evidence="1">
    <location>
        <begin position="1"/>
        <end position="47"/>
    </location>
</feature>
<accession>A0A261SQT3</accession>
<sequence>MPNHSRRAPASPHDAPPLAPAGAPGTAPETAPDGRPLRRETSGTSGLPAWRRNLRWTLLLLSLWAALTFLPAWFARDLPYTVLGWPLSFWMAAYGAPLAYLFIVVVYARVMNRGDDAWDE</sequence>
<dbReference type="AlphaFoldDB" id="A0A261SQT3"/>
<evidence type="ECO:0000256" key="2">
    <source>
        <dbReference type="SAM" id="Phobius"/>
    </source>
</evidence>
<evidence type="ECO:0000259" key="3">
    <source>
        <dbReference type="Pfam" id="PF13937"/>
    </source>
</evidence>
<feature type="compositionally biased region" description="Low complexity" evidence="1">
    <location>
        <begin position="20"/>
        <end position="31"/>
    </location>
</feature>
<dbReference type="NCBIfam" id="TIGR03647">
    <property type="entry name" value="Na_symport_sm"/>
    <property type="match status" value="1"/>
</dbReference>
<evidence type="ECO:0000313" key="4">
    <source>
        <dbReference type="EMBL" id="OZI38653.1"/>
    </source>
</evidence>
<name>A0A261SQT3_9BORD</name>
<proteinExistence type="predicted"/>
<comment type="caution">
    <text evidence="4">The sequence shown here is derived from an EMBL/GenBank/DDBJ whole genome shotgun (WGS) entry which is preliminary data.</text>
</comment>
<keyword evidence="5" id="KW-1185">Reference proteome</keyword>
<keyword evidence="2" id="KW-0812">Transmembrane</keyword>
<gene>
    <name evidence="4" type="ORF">CAL29_06390</name>
</gene>
<keyword evidence="2" id="KW-0472">Membrane</keyword>
<feature type="transmembrane region" description="Helical" evidence="2">
    <location>
        <begin position="56"/>
        <end position="75"/>
    </location>
</feature>
<evidence type="ECO:0000313" key="5">
    <source>
        <dbReference type="Proteomes" id="UP000216020"/>
    </source>
</evidence>
<dbReference type="OrthoDB" id="9797746at2"/>
<evidence type="ECO:0000256" key="1">
    <source>
        <dbReference type="SAM" id="MobiDB-lite"/>
    </source>
</evidence>
<organism evidence="4 5">
    <name type="scientific">Bordetella genomosp. 10</name>
    <dbReference type="NCBI Taxonomy" id="1416804"/>
    <lineage>
        <taxon>Bacteria</taxon>
        <taxon>Pseudomonadati</taxon>
        <taxon>Pseudomonadota</taxon>
        <taxon>Betaproteobacteria</taxon>
        <taxon>Burkholderiales</taxon>
        <taxon>Alcaligenaceae</taxon>
        <taxon>Bordetella</taxon>
    </lineage>
</organism>
<protein>
    <recommendedName>
        <fullName evidence="3">Sodium symporter small subunit domain-containing protein</fullName>
    </recommendedName>
</protein>
<dbReference type="Proteomes" id="UP000216020">
    <property type="component" value="Unassembled WGS sequence"/>
</dbReference>
<dbReference type="Pfam" id="PF13937">
    <property type="entry name" value="DUF4212"/>
    <property type="match status" value="1"/>
</dbReference>
<reference evidence="5" key="1">
    <citation type="submission" date="2017-05" db="EMBL/GenBank/DDBJ databases">
        <title>Complete and WGS of Bordetella genogroups.</title>
        <authorList>
            <person name="Spilker T."/>
            <person name="Lipuma J."/>
        </authorList>
    </citation>
    <scope>NUCLEOTIDE SEQUENCE [LARGE SCALE GENOMIC DNA]</scope>
    <source>
        <strain evidence="5">AU16122</strain>
    </source>
</reference>
<dbReference type="InterPro" id="IPR019886">
    <property type="entry name" value="Na_symporter_ssu"/>
</dbReference>
<feature type="transmembrane region" description="Helical" evidence="2">
    <location>
        <begin position="87"/>
        <end position="108"/>
    </location>
</feature>
<feature type="domain" description="Sodium symporter small subunit" evidence="3">
    <location>
        <begin position="49"/>
        <end position="117"/>
    </location>
</feature>